<evidence type="ECO:0000256" key="1">
    <source>
        <dbReference type="ARBA" id="ARBA00004496"/>
    </source>
</evidence>
<feature type="domain" description="TROVE" evidence="8">
    <location>
        <begin position="18"/>
        <end position="358"/>
    </location>
</feature>
<keyword evidence="3" id="KW-0963">Cytoplasm</keyword>
<evidence type="ECO:0000256" key="4">
    <source>
        <dbReference type="ARBA" id="ARBA00022723"/>
    </source>
</evidence>
<dbReference type="PROSITE" id="PS50988">
    <property type="entry name" value="TROVE"/>
    <property type="match status" value="1"/>
</dbReference>
<dbReference type="InterPro" id="IPR036465">
    <property type="entry name" value="vWFA_dom_sf"/>
</dbReference>
<evidence type="ECO:0000256" key="2">
    <source>
        <dbReference type="ARBA" id="ARBA00007814"/>
    </source>
</evidence>
<dbReference type="Pfam" id="PF25045">
    <property type="entry name" value="vWA_Ro60"/>
    <property type="match status" value="1"/>
</dbReference>
<feature type="region of interest" description="Disordered" evidence="7">
    <location>
        <begin position="466"/>
        <end position="487"/>
    </location>
</feature>
<dbReference type="GO" id="GO:0046872">
    <property type="term" value="F:metal ion binding"/>
    <property type="evidence" value="ECO:0007669"/>
    <property type="project" value="UniProtKB-KW"/>
</dbReference>
<dbReference type="PANTHER" id="PTHR14202:SF0">
    <property type="entry name" value="RNA-BINDING PROTEIN RO60"/>
    <property type="match status" value="1"/>
</dbReference>
<evidence type="ECO:0000313" key="9">
    <source>
        <dbReference type="EMBL" id="CAA9579677.1"/>
    </source>
</evidence>
<dbReference type="Gene3D" id="3.40.50.410">
    <property type="entry name" value="von Willebrand factor, type A domain"/>
    <property type="match status" value="1"/>
</dbReference>
<dbReference type="InterPro" id="IPR008858">
    <property type="entry name" value="TROVE_dom"/>
</dbReference>
<dbReference type="PANTHER" id="PTHR14202">
    <property type="entry name" value="60 KDA RIBONUCLEOPROTEIN SSA/RO"/>
    <property type="match status" value="1"/>
</dbReference>
<proteinExistence type="inferred from homology"/>
<reference evidence="9" key="1">
    <citation type="submission" date="2020-02" db="EMBL/GenBank/DDBJ databases">
        <authorList>
            <person name="Meier V. D."/>
        </authorList>
    </citation>
    <scope>NUCLEOTIDE SEQUENCE</scope>
    <source>
        <strain evidence="9">AVDCRST_MAG49</strain>
    </source>
</reference>
<dbReference type="SUPFAM" id="SSF140864">
    <property type="entry name" value="TROVE domain-like"/>
    <property type="match status" value="1"/>
</dbReference>
<keyword evidence="4" id="KW-0479">Metal-binding</keyword>
<comment type="similarity">
    <text evidence="2">Belongs to the Ro 60 kDa family.</text>
</comment>
<dbReference type="InterPro" id="IPR056800">
    <property type="entry name" value="vWA_Ro60"/>
</dbReference>
<dbReference type="AlphaFoldDB" id="A0A6J4VIF1"/>
<organism evidence="9">
    <name type="scientific">uncultured Thermomicrobiales bacterium</name>
    <dbReference type="NCBI Taxonomy" id="1645740"/>
    <lineage>
        <taxon>Bacteria</taxon>
        <taxon>Pseudomonadati</taxon>
        <taxon>Thermomicrobiota</taxon>
        <taxon>Thermomicrobia</taxon>
        <taxon>Thermomicrobiales</taxon>
        <taxon>environmental samples</taxon>
    </lineage>
</organism>
<evidence type="ECO:0000256" key="3">
    <source>
        <dbReference type="ARBA" id="ARBA00022490"/>
    </source>
</evidence>
<dbReference type="EMBL" id="CADCWG010000326">
    <property type="protein sequence ID" value="CAA9579677.1"/>
    <property type="molecule type" value="Genomic_DNA"/>
</dbReference>
<keyword evidence="5" id="KW-0694">RNA-binding</keyword>
<evidence type="ECO:0000259" key="8">
    <source>
        <dbReference type="PROSITE" id="PS50988"/>
    </source>
</evidence>
<keyword evidence="9" id="KW-0378">Hydrolase</keyword>
<sequence length="550" mass="56671">MVLTYAAVLEEVAGRRDTARDGAAPGHEPELWARLRRFLVLGADGAAYHVAPRDLTRDDAAVVAAGLAEDGLRVVAEILAVAEAGRAPHPEPGLFALALAAAAECDETRRAALAALPRVARTGAHLFRFAGYVQSLRGWGRGLRRAVGGWYNARTPTELVYQAVKHPALGGWTHPDLLRLGHPKAASPAHDAVYKWLVSGELRAETVRALPDGAALAPLVVLGLLRHETDPRAAARLIRLARLPREAVPPALLGSAEVWAALLETMPLGAMLRSLGTMAAVGLLTAGGDATRTVADRLGDEARVARSGLHPIGVLAARKAYARGQGEEGAAWAPVPAVLDALDVAFDAAVANVVPTGRRLRLALGVGPAMDRLRVTGLPLLSAREVTAAMALVAARVEPDLEVVAYGPGIVPVAVAPWQRLDEVAATLRAIPAGPADPDLAVRDALRRGVRVDAFVSLLGGTNDGPAGTADDAAPAPGAGDGHGAAGPAADPLALYREATGTAVRQAVVALGGDAGPAPADGAADLGRLAYHGFDATTPAILGQFVRGEL</sequence>
<gene>
    <name evidence="9" type="ORF">AVDCRST_MAG49-4646</name>
</gene>
<name>A0A6J4VIF1_9BACT</name>
<dbReference type="GO" id="GO:1990904">
    <property type="term" value="C:ribonucleoprotein complex"/>
    <property type="evidence" value="ECO:0007669"/>
    <property type="project" value="UniProtKB-KW"/>
</dbReference>
<dbReference type="InterPro" id="IPR037214">
    <property type="entry name" value="TROVE_dom_sf"/>
</dbReference>
<dbReference type="GO" id="GO:0003723">
    <property type="term" value="F:RNA binding"/>
    <property type="evidence" value="ECO:0007669"/>
    <property type="project" value="UniProtKB-KW"/>
</dbReference>
<dbReference type="GO" id="GO:0005737">
    <property type="term" value="C:cytoplasm"/>
    <property type="evidence" value="ECO:0007669"/>
    <property type="project" value="UniProtKB-SubCell"/>
</dbReference>
<evidence type="ECO:0000256" key="5">
    <source>
        <dbReference type="ARBA" id="ARBA00022884"/>
    </source>
</evidence>
<dbReference type="GO" id="GO:0006508">
    <property type="term" value="P:proteolysis"/>
    <property type="evidence" value="ECO:0007669"/>
    <property type="project" value="UniProtKB-KW"/>
</dbReference>
<evidence type="ECO:0000256" key="7">
    <source>
        <dbReference type="SAM" id="MobiDB-lite"/>
    </source>
</evidence>
<keyword evidence="6" id="KW-0687">Ribonucleoprotein</keyword>
<dbReference type="GO" id="GO:0008233">
    <property type="term" value="F:peptidase activity"/>
    <property type="evidence" value="ECO:0007669"/>
    <property type="project" value="UniProtKB-KW"/>
</dbReference>
<comment type="subcellular location">
    <subcellularLocation>
        <location evidence="1">Cytoplasm</location>
    </subcellularLocation>
</comment>
<dbReference type="Pfam" id="PF05731">
    <property type="entry name" value="TROVE"/>
    <property type="match status" value="2"/>
</dbReference>
<keyword evidence="9" id="KW-0645">Protease</keyword>
<accession>A0A6J4VIF1</accession>
<feature type="compositionally biased region" description="Low complexity" evidence="7">
    <location>
        <begin position="466"/>
        <end position="478"/>
    </location>
</feature>
<protein>
    <submittedName>
        <fullName evidence="9">Prophage Clp protease-like protein</fullName>
    </submittedName>
</protein>
<evidence type="ECO:0000256" key="6">
    <source>
        <dbReference type="ARBA" id="ARBA00023274"/>
    </source>
</evidence>
<dbReference type="InterPro" id="IPR040322">
    <property type="entry name" value="TROVE2"/>
</dbReference>